<dbReference type="Pfam" id="PF20037">
    <property type="entry name" value="DUF6440"/>
    <property type="match status" value="1"/>
</dbReference>
<organism evidence="2 3">
    <name type="scientific">Limosilactobacillus reuteri</name>
    <name type="common">Lactobacillus reuteri</name>
    <dbReference type="NCBI Taxonomy" id="1598"/>
    <lineage>
        <taxon>Bacteria</taxon>
        <taxon>Bacillati</taxon>
        <taxon>Bacillota</taxon>
        <taxon>Bacilli</taxon>
        <taxon>Lactobacillales</taxon>
        <taxon>Lactobacillaceae</taxon>
        <taxon>Limosilactobacillus</taxon>
    </lineage>
</organism>
<dbReference type="PROSITE" id="PS51257">
    <property type="entry name" value="PROKAR_LIPOPROTEIN"/>
    <property type="match status" value="1"/>
</dbReference>
<name>A0A073JQV1_LIMRT</name>
<sequence>MKNWLSKNKYKIIILPAVLLAGIFVGGCTNGETKADSQDILDDASFTSKIVVDKETSVEYIVVKRGINVYGISPRLNSDGKPMVKE</sequence>
<accession>A0A073JQV1</accession>
<evidence type="ECO:0000313" key="2">
    <source>
        <dbReference type="EMBL" id="KEK16074.1"/>
    </source>
</evidence>
<protein>
    <recommendedName>
        <fullName evidence="1">DUF6440 domain-containing protein</fullName>
    </recommendedName>
</protein>
<dbReference type="Proteomes" id="UP000027731">
    <property type="component" value="Unassembled WGS sequence"/>
</dbReference>
<evidence type="ECO:0000313" key="3">
    <source>
        <dbReference type="Proteomes" id="UP000027731"/>
    </source>
</evidence>
<dbReference type="AlphaFoldDB" id="A0A073JQV1"/>
<feature type="domain" description="DUF6440" evidence="1">
    <location>
        <begin position="47"/>
        <end position="85"/>
    </location>
</feature>
<evidence type="ECO:0000259" key="1">
    <source>
        <dbReference type="Pfam" id="PF20037"/>
    </source>
</evidence>
<gene>
    <name evidence="2" type="ORF">LR3_08355</name>
</gene>
<dbReference type="InterPro" id="IPR045515">
    <property type="entry name" value="DUF6440"/>
</dbReference>
<dbReference type="PATRIC" id="fig|1598.90.peg.476"/>
<comment type="caution">
    <text evidence="2">The sequence shown here is derived from an EMBL/GenBank/DDBJ whole genome shotgun (WGS) entry which is preliminary data.</text>
</comment>
<reference evidence="2 3" key="1">
    <citation type="submission" date="2014-06" db="EMBL/GenBank/DDBJ databases">
        <title>Genetic determinant of reutericyclin biosynthesis of Lactobacillus reuteri.</title>
        <authorList>
            <person name="Lin X."/>
            <person name="Duar R."/>
            <person name="Walter J."/>
            <person name="Gaenzle M."/>
        </authorList>
    </citation>
    <scope>NUCLEOTIDE SEQUENCE [LARGE SCALE GENOMIC DNA]</scope>
    <source>
        <strain evidence="2 3">LTH2584</strain>
    </source>
</reference>
<proteinExistence type="predicted"/>
<dbReference type="EMBL" id="JOSX01000010">
    <property type="protein sequence ID" value="KEK16074.1"/>
    <property type="molecule type" value="Genomic_DNA"/>
</dbReference>